<keyword evidence="3" id="KW-0813">Transport</keyword>
<keyword evidence="8" id="KW-0175">Coiled coil</keyword>
<keyword evidence="6" id="KW-0472">Membrane</keyword>
<evidence type="ECO:0000256" key="1">
    <source>
        <dbReference type="ARBA" id="ARBA00004442"/>
    </source>
</evidence>
<proteinExistence type="inferred from homology"/>
<dbReference type="Gene3D" id="1.20.1600.10">
    <property type="entry name" value="Outer membrane efflux proteins (OEP)"/>
    <property type="match status" value="1"/>
</dbReference>
<protein>
    <recommendedName>
        <fullName evidence="12">Type I secretion protein TolC</fullName>
    </recommendedName>
</protein>
<evidence type="ECO:0000256" key="2">
    <source>
        <dbReference type="ARBA" id="ARBA00007613"/>
    </source>
</evidence>
<dbReference type="InterPro" id="IPR010130">
    <property type="entry name" value="T1SS_OMP_TolC"/>
</dbReference>
<name>A0A251X906_9GAMM</name>
<gene>
    <name evidence="10" type="ORF">TPSD3_07410</name>
</gene>
<evidence type="ECO:0000256" key="4">
    <source>
        <dbReference type="ARBA" id="ARBA00022452"/>
    </source>
</evidence>
<evidence type="ECO:0000256" key="3">
    <source>
        <dbReference type="ARBA" id="ARBA00022448"/>
    </source>
</evidence>
<comment type="caution">
    <text evidence="10">The sequence shown here is derived from an EMBL/GenBank/DDBJ whole genome shotgun (WGS) entry which is preliminary data.</text>
</comment>
<feature type="chain" id="PRO_5012422642" description="Type I secretion protein TolC" evidence="9">
    <location>
        <begin position="22"/>
        <end position="442"/>
    </location>
</feature>
<reference evidence="10 11" key="1">
    <citation type="submission" date="2016-12" db="EMBL/GenBank/DDBJ databases">
        <title>Thioflexothrix psekupsii D3 genome sequencing and assembly.</title>
        <authorList>
            <person name="Fomenkov A."/>
            <person name="Vincze T."/>
            <person name="Grabovich M."/>
            <person name="Anton B.P."/>
            <person name="Dubinina G."/>
            <person name="Orlova M."/>
            <person name="Belousova E."/>
            <person name="Roberts R.J."/>
        </authorList>
    </citation>
    <scope>NUCLEOTIDE SEQUENCE [LARGE SCALE GENOMIC DNA]</scope>
    <source>
        <strain evidence="10">D3</strain>
    </source>
</reference>
<dbReference type="GO" id="GO:0015562">
    <property type="term" value="F:efflux transmembrane transporter activity"/>
    <property type="evidence" value="ECO:0007669"/>
    <property type="project" value="InterPro"/>
</dbReference>
<keyword evidence="11" id="KW-1185">Reference proteome</keyword>
<organism evidence="10 11">
    <name type="scientific">Thioflexithrix psekupsensis</name>
    <dbReference type="NCBI Taxonomy" id="1570016"/>
    <lineage>
        <taxon>Bacteria</taxon>
        <taxon>Pseudomonadati</taxon>
        <taxon>Pseudomonadota</taxon>
        <taxon>Gammaproteobacteria</taxon>
        <taxon>Thiotrichales</taxon>
        <taxon>Thioflexithrix</taxon>
    </lineage>
</organism>
<dbReference type="GO" id="GO:0009279">
    <property type="term" value="C:cell outer membrane"/>
    <property type="evidence" value="ECO:0007669"/>
    <property type="project" value="UniProtKB-SubCell"/>
</dbReference>
<evidence type="ECO:0000256" key="5">
    <source>
        <dbReference type="ARBA" id="ARBA00022692"/>
    </source>
</evidence>
<dbReference type="InterPro" id="IPR051906">
    <property type="entry name" value="TolC-like"/>
</dbReference>
<evidence type="ECO:0000313" key="10">
    <source>
        <dbReference type="EMBL" id="OUD14153.1"/>
    </source>
</evidence>
<dbReference type="NCBIfam" id="TIGR01844">
    <property type="entry name" value="type_I_sec_TolC"/>
    <property type="match status" value="1"/>
</dbReference>
<dbReference type="Proteomes" id="UP000194798">
    <property type="component" value="Unassembled WGS sequence"/>
</dbReference>
<keyword evidence="4" id="KW-1134">Transmembrane beta strand</keyword>
<evidence type="ECO:0008006" key="12">
    <source>
        <dbReference type="Google" id="ProtNLM"/>
    </source>
</evidence>
<dbReference type="SUPFAM" id="SSF56954">
    <property type="entry name" value="Outer membrane efflux proteins (OEP)"/>
    <property type="match status" value="1"/>
</dbReference>
<dbReference type="OrthoDB" id="9814637at2"/>
<dbReference type="PANTHER" id="PTHR30026:SF22">
    <property type="entry name" value="OUTER MEMBRANE EFFLUX PROTEIN"/>
    <property type="match status" value="1"/>
</dbReference>
<dbReference type="PANTHER" id="PTHR30026">
    <property type="entry name" value="OUTER MEMBRANE PROTEIN TOLC"/>
    <property type="match status" value="1"/>
</dbReference>
<keyword evidence="5" id="KW-0812">Transmembrane</keyword>
<feature type="coiled-coil region" evidence="8">
    <location>
        <begin position="325"/>
        <end position="352"/>
    </location>
</feature>
<accession>A0A251X906</accession>
<keyword evidence="7" id="KW-0998">Cell outer membrane</keyword>
<evidence type="ECO:0000313" key="11">
    <source>
        <dbReference type="Proteomes" id="UP000194798"/>
    </source>
</evidence>
<dbReference type="Pfam" id="PF02321">
    <property type="entry name" value="OEP"/>
    <property type="match status" value="2"/>
</dbReference>
<dbReference type="InterPro" id="IPR003423">
    <property type="entry name" value="OMP_efflux"/>
</dbReference>
<comment type="subcellular location">
    <subcellularLocation>
        <location evidence="1">Cell outer membrane</location>
    </subcellularLocation>
</comment>
<evidence type="ECO:0000256" key="6">
    <source>
        <dbReference type="ARBA" id="ARBA00023136"/>
    </source>
</evidence>
<dbReference type="AlphaFoldDB" id="A0A251X906"/>
<dbReference type="GO" id="GO:0015288">
    <property type="term" value="F:porin activity"/>
    <property type="evidence" value="ECO:0007669"/>
    <property type="project" value="TreeGrafter"/>
</dbReference>
<sequence length="442" mass="49226">MRFKKFSFGLLLASLWLQNSAADTLVEVIERTLATHPEIMAGQHQRFAADEAIKQARAGYLPRVQVTAAYGHEYSDNPSTRLSSTEDGDLELMRRELGVGVSQMLFDGFAVKSAVANRTALRDSTAYRLLNTHENIAQATAEAYLNIFRRQVLLELAKDHLVVHQKNYHKIEELFASGAGRKADLQHSESRLALAESLLINAEGHLNNAFIYYQQITGETAKNLIPLASDPIAATLRQAIPAHLEAALSQALEQHPVLLTAKAEIAAAEASYHQSGAILMPQLSVELGGSKNKNLDGVEGNNDDLYAMLRLNYALYQGGADRAKRVEAAQLLAASRENLRQKEREVEQEVRLAWNNLMTTQQRFAPLETHLRATSEVVAAYQEQFRIGQRSLLDVLDSETELFRAHSSLAELQYSEWIEIFNLLNGMGILLSTLDIKKTNIH</sequence>
<dbReference type="GO" id="GO:1990281">
    <property type="term" value="C:efflux pump complex"/>
    <property type="evidence" value="ECO:0007669"/>
    <property type="project" value="TreeGrafter"/>
</dbReference>
<comment type="similarity">
    <text evidence="2">Belongs to the outer membrane factor (OMF) (TC 1.B.17) family.</text>
</comment>
<feature type="signal peptide" evidence="9">
    <location>
        <begin position="1"/>
        <end position="21"/>
    </location>
</feature>
<keyword evidence="9" id="KW-0732">Signal</keyword>
<dbReference type="EMBL" id="MSLT01000012">
    <property type="protein sequence ID" value="OUD14153.1"/>
    <property type="molecule type" value="Genomic_DNA"/>
</dbReference>
<evidence type="ECO:0000256" key="7">
    <source>
        <dbReference type="ARBA" id="ARBA00023237"/>
    </source>
</evidence>
<dbReference type="RefSeq" id="WP_086487940.1">
    <property type="nucleotide sequence ID" value="NZ_MSLT01000012.1"/>
</dbReference>
<evidence type="ECO:0000256" key="9">
    <source>
        <dbReference type="SAM" id="SignalP"/>
    </source>
</evidence>
<evidence type="ECO:0000256" key="8">
    <source>
        <dbReference type="SAM" id="Coils"/>
    </source>
</evidence>